<dbReference type="EMBL" id="JAJTJA010000005">
    <property type="protein sequence ID" value="KAH8699161.1"/>
    <property type="molecule type" value="Genomic_DNA"/>
</dbReference>
<sequence length="146" mass="17041">MTKRKTSSLASHERSFDIAINMLLRCERFIRDLAFFRGEKTSILARELYENMFHIDGQILKYKVDGELNDYEYRLLSQVNEELTDYAFLASANMHPYDVERLVESEKGGVKFSRSVEFPPANWVNRVARKTQNPLAVYPLGKVKEE</sequence>
<proteinExistence type="predicted"/>
<name>A0AAD4PZL7_9EURO</name>
<comment type="caution">
    <text evidence="1">The sequence shown here is derived from an EMBL/GenBank/DDBJ whole genome shotgun (WGS) entry which is preliminary data.</text>
</comment>
<keyword evidence="2" id="KW-1185">Reference proteome</keyword>
<dbReference type="GeneID" id="70250609"/>
<reference evidence="1" key="1">
    <citation type="submission" date="2021-12" db="EMBL/GenBank/DDBJ databases">
        <title>Convergent genome expansion in fungi linked to evolution of root-endophyte symbiosis.</title>
        <authorList>
            <consortium name="DOE Joint Genome Institute"/>
            <person name="Ke Y.-H."/>
            <person name="Bonito G."/>
            <person name="Liao H.-L."/>
            <person name="Looney B."/>
            <person name="Rojas-Flechas A."/>
            <person name="Nash J."/>
            <person name="Hameed K."/>
            <person name="Schadt C."/>
            <person name="Martin F."/>
            <person name="Crous P.W."/>
            <person name="Miettinen O."/>
            <person name="Magnuson J.K."/>
            <person name="Labbe J."/>
            <person name="Jacobson D."/>
            <person name="Doktycz M.J."/>
            <person name="Veneault-Fourrey C."/>
            <person name="Kuo A."/>
            <person name="Mondo S."/>
            <person name="Calhoun S."/>
            <person name="Riley R."/>
            <person name="Ohm R."/>
            <person name="LaButti K."/>
            <person name="Andreopoulos B."/>
            <person name="Pangilinan J."/>
            <person name="Nolan M."/>
            <person name="Tritt A."/>
            <person name="Clum A."/>
            <person name="Lipzen A."/>
            <person name="Daum C."/>
            <person name="Barry K."/>
            <person name="Grigoriev I.V."/>
            <person name="Vilgalys R."/>
        </authorList>
    </citation>
    <scope>NUCLEOTIDE SEQUENCE</scope>
    <source>
        <strain evidence="1">PMI_201</strain>
    </source>
</reference>
<dbReference type="AlphaFoldDB" id="A0AAD4PZL7"/>
<protein>
    <submittedName>
        <fullName evidence="1">Uncharacterized protein</fullName>
    </submittedName>
</protein>
<dbReference type="RefSeq" id="XP_046073625.1">
    <property type="nucleotide sequence ID" value="XM_046220322.1"/>
</dbReference>
<evidence type="ECO:0000313" key="1">
    <source>
        <dbReference type="EMBL" id="KAH8699161.1"/>
    </source>
</evidence>
<evidence type="ECO:0000313" key="2">
    <source>
        <dbReference type="Proteomes" id="UP001201262"/>
    </source>
</evidence>
<dbReference type="Proteomes" id="UP001201262">
    <property type="component" value="Unassembled WGS sequence"/>
</dbReference>
<gene>
    <name evidence="1" type="ORF">BGW36DRAFT_426833</name>
</gene>
<accession>A0AAD4PZL7</accession>
<organism evidence="1 2">
    <name type="scientific">Talaromyces proteolyticus</name>
    <dbReference type="NCBI Taxonomy" id="1131652"/>
    <lineage>
        <taxon>Eukaryota</taxon>
        <taxon>Fungi</taxon>
        <taxon>Dikarya</taxon>
        <taxon>Ascomycota</taxon>
        <taxon>Pezizomycotina</taxon>
        <taxon>Eurotiomycetes</taxon>
        <taxon>Eurotiomycetidae</taxon>
        <taxon>Eurotiales</taxon>
        <taxon>Trichocomaceae</taxon>
        <taxon>Talaromyces</taxon>
        <taxon>Talaromyces sect. Bacilispori</taxon>
    </lineage>
</organism>